<protein>
    <recommendedName>
        <fullName evidence="5">Multidrug resistance protein NorM</fullName>
    </recommendedName>
</protein>
<dbReference type="InterPro" id="IPR002528">
    <property type="entry name" value="MATE_fam"/>
</dbReference>
<keyword evidence="4" id="KW-1185">Reference proteome</keyword>
<keyword evidence="1" id="KW-0813">Transport</keyword>
<name>A0ABT0LJV9_9GAMM</name>
<evidence type="ECO:0000313" key="4">
    <source>
        <dbReference type="Proteomes" id="UP001203423"/>
    </source>
</evidence>
<dbReference type="EMBL" id="JAKIKS010000203">
    <property type="protein sequence ID" value="MCL1127740.1"/>
    <property type="molecule type" value="Genomic_DNA"/>
</dbReference>
<keyword evidence="2" id="KW-0812">Transmembrane</keyword>
<dbReference type="Proteomes" id="UP001203423">
    <property type="component" value="Unassembled WGS sequence"/>
</dbReference>
<dbReference type="PANTHER" id="PTHR43298:SF2">
    <property type="entry name" value="FMN_FAD EXPORTER YEEO-RELATED"/>
    <property type="match status" value="1"/>
</dbReference>
<gene>
    <name evidence="3" type="ORF">L2764_25520</name>
</gene>
<evidence type="ECO:0000256" key="2">
    <source>
        <dbReference type="SAM" id="Phobius"/>
    </source>
</evidence>
<keyword evidence="2" id="KW-1133">Transmembrane helix</keyword>
<accession>A0ABT0LJV9</accession>
<keyword evidence="2" id="KW-0472">Membrane</keyword>
<feature type="transmembrane region" description="Helical" evidence="2">
    <location>
        <begin position="47"/>
        <end position="71"/>
    </location>
</feature>
<dbReference type="PANTHER" id="PTHR43298">
    <property type="entry name" value="MULTIDRUG RESISTANCE PROTEIN NORM-RELATED"/>
    <property type="match status" value="1"/>
</dbReference>
<comment type="caution">
    <text evidence="3">The sequence shown here is derived from an EMBL/GenBank/DDBJ whole genome shotgun (WGS) entry which is preliminary data.</text>
</comment>
<feature type="transmembrane region" description="Helical" evidence="2">
    <location>
        <begin position="129"/>
        <end position="150"/>
    </location>
</feature>
<feature type="transmembrane region" description="Helical" evidence="2">
    <location>
        <begin position="12"/>
        <end position="41"/>
    </location>
</feature>
<proteinExistence type="predicted"/>
<organism evidence="3 4">
    <name type="scientific">Shewanella surugensis</name>
    <dbReference type="NCBI Taxonomy" id="212020"/>
    <lineage>
        <taxon>Bacteria</taxon>
        <taxon>Pseudomonadati</taxon>
        <taxon>Pseudomonadota</taxon>
        <taxon>Gammaproteobacteria</taxon>
        <taxon>Alteromonadales</taxon>
        <taxon>Shewanellaceae</taxon>
        <taxon>Shewanella</taxon>
    </lineage>
</organism>
<evidence type="ECO:0000313" key="3">
    <source>
        <dbReference type="EMBL" id="MCL1127740.1"/>
    </source>
</evidence>
<evidence type="ECO:0000256" key="1">
    <source>
        <dbReference type="ARBA" id="ARBA00022448"/>
    </source>
</evidence>
<dbReference type="RefSeq" id="WP_248943174.1">
    <property type="nucleotide sequence ID" value="NZ_JAKIKS010000203.1"/>
</dbReference>
<evidence type="ECO:0008006" key="5">
    <source>
        <dbReference type="Google" id="ProtNLM"/>
    </source>
</evidence>
<reference evidence="3 4" key="1">
    <citation type="submission" date="2022-01" db="EMBL/GenBank/DDBJ databases">
        <title>Whole genome-based taxonomy of the Shewanellaceae.</title>
        <authorList>
            <person name="Martin-Rodriguez A.J."/>
        </authorList>
    </citation>
    <scope>NUCLEOTIDE SEQUENCE [LARGE SCALE GENOMIC DNA]</scope>
    <source>
        <strain evidence="3 4">DSM 17177</strain>
    </source>
</reference>
<dbReference type="Pfam" id="PF01554">
    <property type="entry name" value="MatE"/>
    <property type="match status" value="1"/>
</dbReference>
<feature type="transmembrane region" description="Helical" evidence="2">
    <location>
        <begin position="189"/>
        <end position="210"/>
    </location>
</feature>
<dbReference type="InterPro" id="IPR050222">
    <property type="entry name" value="MATE_MdtK"/>
</dbReference>
<feature type="transmembrane region" description="Helical" evidence="2">
    <location>
        <begin position="83"/>
        <end position="109"/>
    </location>
</feature>
<feature type="transmembrane region" description="Helical" evidence="2">
    <location>
        <begin position="162"/>
        <end position="183"/>
    </location>
</feature>
<feature type="transmembrane region" description="Helical" evidence="2">
    <location>
        <begin position="245"/>
        <end position="265"/>
    </location>
</feature>
<sequence>MSLRRLTNLLKVSLVIAGQGLITNGAFSITAIFMGMIGTIALASHQIALVCVIIGSIIPIGLSLAVTIRIGHVLGEKKSSSECLTILIGAQIMGVLFMGSVAVIFIFQGREFLIWFFTDLELIDLTTKLLVIVGAFLIFDSVQLISMGALKGYKDVYWPTVFVFAAFWLISLPLGAFLTFYLGYGDTSLWLGLALGLILCAIMLSIRFVFVYRSFTVRGGESVHLIYLFSLMYFCHFNRGHRIEQVSATLVIFTSAAMTLWVAVYKARCHLRQVLYFSVPCLCIFHPPYPYILSPVASRIKWGISLHDTGFDT</sequence>